<proteinExistence type="predicted"/>
<gene>
    <name evidence="1" type="ORF">ACFSR5_04795</name>
</gene>
<evidence type="ECO:0008006" key="3">
    <source>
        <dbReference type="Google" id="ProtNLM"/>
    </source>
</evidence>
<comment type="caution">
    <text evidence="1">The sequence shown here is derived from an EMBL/GenBank/DDBJ whole genome shotgun (WGS) entry which is preliminary data.</text>
</comment>
<accession>A0ABW5KFT9</accession>
<evidence type="ECO:0000313" key="1">
    <source>
        <dbReference type="EMBL" id="MFD2546963.1"/>
    </source>
</evidence>
<name>A0ABW5KFT9_9SPHI</name>
<reference evidence="2" key="1">
    <citation type="journal article" date="2019" name="Int. J. Syst. Evol. Microbiol.">
        <title>The Global Catalogue of Microorganisms (GCM) 10K type strain sequencing project: providing services to taxonomists for standard genome sequencing and annotation.</title>
        <authorList>
            <consortium name="The Broad Institute Genomics Platform"/>
            <consortium name="The Broad Institute Genome Sequencing Center for Infectious Disease"/>
            <person name="Wu L."/>
            <person name="Ma J."/>
        </authorList>
    </citation>
    <scope>NUCLEOTIDE SEQUENCE [LARGE SCALE GENOMIC DNA]</scope>
    <source>
        <strain evidence="2">KCTC 42662</strain>
    </source>
</reference>
<dbReference type="Proteomes" id="UP001597545">
    <property type="component" value="Unassembled WGS sequence"/>
</dbReference>
<sequence length="130" mass="14786">MNFLALLLRLFLTLGKARKSLLEIGIFLQWENRTELCMSFLSALFKCPSSRGIFFVKINDQPLKVVLTKNQNHLLRLLGFVVVHININHIPKATPNPIHGVFIDNAAKKPTVAMMQVIKNQITFFIVSQV</sequence>
<keyword evidence="2" id="KW-1185">Reference proteome</keyword>
<organism evidence="1 2">
    <name type="scientific">Sphingobacterium suaedae</name>
    <dbReference type="NCBI Taxonomy" id="1686402"/>
    <lineage>
        <taxon>Bacteria</taxon>
        <taxon>Pseudomonadati</taxon>
        <taxon>Bacteroidota</taxon>
        <taxon>Sphingobacteriia</taxon>
        <taxon>Sphingobacteriales</taxon>
        <taxon>Sphingobacteriaceae</taxon>
        <taxon>Sphingobacterium</taxon>
    </lineage>
</organism>
<evidence type="ECO:0000313" key="2">
    <source>
        <dbReference type="Proteomes" id="UP001597545"/>
    </source>
</evidence>
<dbReference type="RefSeq" id="WP_380903194.1">
    <property type="nucleotide sequence ID" value="NZ_JBHUEG010000007.1"/>
</dbReference>
<protein>
    <recommendedName>
        <fullName evidence="3">RadC-like JAB domain-containing protein</fullName>
    </recommendedName>
</protein>
<dbReference type="EMBL" id="JBHULR010000003">
    <property type="protein sequence ID" value="MFD2546963.1"/>
    <property type="molecule type" value="Genomic_DNA"/>
</dbReference>